<keyword evidence="3" id="KW-1185">Reference proteome</keyword>
<evidence type="ECO:0008006" key="4">
    <source>
        <dbReference type="Google" id="ProtNLM"/>
    </source>
</evidence>
<evidence type="ECO:0000313" key="3">
    <source>
        <dbReference type="Proteomes" id="UP000792457"/>
    </source>
</evidence>
<reference evidence="2" key="1">
    <citation type="submission" date="2013-04" db="EMBL/GenBank/DDBJ databases">
        <authorList>
            <person name="Qu J."/>
            <person name="Murali S.C."/>
            <person name="Bandaranaike D."/>
            <person name="Bellair M."/>
            <person name="Blankenburg K."/>
            <person name="Chao H."/>
            <person name="Dinh H."/>
            <person name="Doddapaneni H."/>
            <person name="Downs B."/>
            <person name="Dugan-Rocha S."/>
            <person name="Elkadiri S."/>
            <person name="Gnanaolivu R.D."/>
            <person name="Hernandez B."/>
            <person name="Javaid M."/>
            <person name="Jayaseelan J.C."/>
            <person name="Lee S."/>
            <person name="Li M."/>
            <person name="Ming W."/>
            <person name="Munidasa M."/>
            <person name="Muniz J."/>
            <person name="Nguyen L."/>
            <person name="Ongeri F."/>
            <person name="Osuji N."/>
            <person name="Pu L.-L."/>
            <person name="Puazo M."/>
            <person name="Qu C."/>
            <person name="Quiroz J."/>
            <person name="Raj R."/>
            <person name="Weissenberger G."/>
            <person name="Xin Y."/>
            <person name="Zou X."/>
            <person name="Han Y."/>
            <person name="Richards S."/>
            <person name="Worley K."/>
            <person name="Muzny D."/>
            <person name="Gibbs R."/>
        </authorList>
    </citation>
    <scope>NUCLEOTIDE SEQUENCE</scope>
    <source>
        <strain evidence="2">Sampled in the wild</strain>
    </source>
</reference>
<gene>
    <name evidence="2" type="ORF">J437_LFUL011338</name>
</gene>
<dbReference type="PANTHER" id="PTHR45749:SF35">
    <property type="entry name" value="AC-LIKE TRANSPOSASE-RELATED"/>
    <property type="match status" value="1"/>
</dbReference>
<name>A0A8K0KC31_LADFU</name>
<reference evidence="2" key="2">
    <citation type="submission" date="2017-10" db="EMBL/GenBank/DDBJ databases">
        <title>Ladona fulva Genome sequencing and assembly.</title>
        <authorList>
            <person name="Murali S."/>
            <person name="Richards S."/>
            <person name="Bandaranaike D."/>
            <person name="Bellair M."/>
            <person name="Blankenburg K."/>
            <person name="Chao H."/>
            <person name="Dinh H."/>
            <person name="Doddapaneni H."/>
            <person name="Dugan-Rocha S."/>
            <person name="Elkadiri S."/>
            <person name="Gnanaolivu R."/>
            <person name="Hernandez B."/>
            <person name="Skinner E."/>
            <person name="Javaid M."/>
            <person name="Lee S."/>
            <person name="Li M."/>
            <person name="Ming W."/>
            <person name="Munidasa M."/>
            <person name="Muniz J."/>
            <person name="Nguyen L."/>
            <person name="Hughes D."/>
            <person name="Osuji N."/>
            <person name="Pu L.-L."/>
            <person name="Puazo M."/>
            <person name="Qu C."/>
            <person name="Quiroz J."/>
            <person name="Raj R."/>
            <person name="Weissenberger G."/>
            <person name="Xin Y."/>
            <person name="Zou X."/>
            <person name="Han Y."/>
            <person name="Worley K."/>
            <person name="Muzny D."/>
            <person name="Gibbs R."/>
        </authorList>
    </citation>
    <scope>NUCLEOTIDE SEQUENCE</scope>
    <source>
        <strain evidence="2">Sampled in the wild</strain>
    </source>
</reference>
<dbReference type="EMBL" id="KZ308554">
    <property type="protein sequence ID" value="KAG8231401.1"/>
    <property type="molecule type" value="Genomic_DNA"/>
</dbReference>
<feature type="region of interest" description="Disordered" evidence="1">
    <location>
        <begin position="1"/>
        <end position="26"/>
    </location>
</feature>
<evidence type="ECO:0000313" key="2">
    <source>
        <dbReference type="EMBL" id="KAG8231401.1"/>
    </source>
</evidence>
<dbReference type="AlphaFoldDB" id="A0A8K0KC31"/>
<proteinExistence type="predicted"/>
<organism evidence="2 3">
    <name type="scientific">Ladona fulva</name>
    <name type="common">Scarce chaser dragonfly</name>
    <name type="synonym">Libellula fulva</name>
    <dbReference type="NCBI Taxonomy" id="123851"/>
    <lineage>
        <taxon>Eukaryota</taxon>
        <taxon>Metazoa</taxon>
        <taxon>Ecdysozoa</taxon>
        <taxon>Arthropoda</taxon>
        <taxon>Hexapoda</taxon>
        <taxon>Insecta</taxon>
        <taxon>Pterygota</taxon>
        <taxon>Palaeoptera</taxon>
        <taxon>Odonata</taxon>
        <taxon>Epiprocta</taxon>
        <taxon>Anisoptera</taxon>
        <taxon>Libelluloidea</taxon>
        <taxon>Libellulidae</taxon>
        <taxon>Ladona</taxon>
    </lineage>
</organism>
<feature type="non-terminal residue" evidence="2">
    <location>
        <position position="1"/>
    </location>
</feature>
<accession>A0A8K0KC31</accession>
<dbReference type="OrthoDB" id="10023262at2759"/>
<evidence type="ECO:0000256" key="1">
    <source>
        <dbReference type="SAM" id="MobiDB-lite"/>
    </source>
</evidence>
<dbReference type="Proteomes" id="UP000792457">
    <property type="component" value="Unassembled WGS sequence"/>
</dbReference>
<sequence>RQKRKQPDESSGESDTGGEEKSKQNVGACTTAPIAVLSVSSGSSLPSVSAVQDQTYLDNDVGHWLGRSFSMTSSQKMEVLKNCWSPTPSYDFAKDAVQLKRKFKYSWLVDYAPWLAYSMKVKGALCIYCVLFPPTKVHGVLRSFIFRPFTRSKDMHEFAKSHASSQWHKSATTAAKCFVENIPVDVQLISVHQQEIEANKEIVASIISTVMFCGTHDPPFRGKGNHEGVYEDFIKLKIGAENMMVREEFLGFVELSDMNAKSVASAINNFIEKVGLDPEKCVGQGYDGCSTMAGKDGGVQSILRKTYTRALYFHCAIHKLNLEVNDLNEISAIQNTVSTIKEIIRFFRESDLSRKCIPNMLRETRWSQKHKSIATFKGIMWKSVWGLKHYQEEQTATMQREKLLSKCIALLQNLNSLLVFVL</sequence>
<protein>
    <recommendedName>
        <fullName evidence="4">DUF4371 domain-containing protein</fullName>
    </recommendedName>
</protein>
<comment type="caution">
    <text evidence="2">The sequence shown here is derived from an EMBL/GenBank/DDBJ whole genome shotgun (WGS) entry which is preliminary data.</text>
</comment>
<dbReference type="PANTHER" id="PTHR45749">
    <property type="match status" value="1"/>
</dbReference>